<dbReference type="InterPro" id="IPR036291">
    <property type="entry name" value="NAD(P)-bd_dom_sf"/>
</dbReference>
<comment type="caution">
    <text evidence="2">The sequence shown here is derived from an EMBL/GenBank/DDBJ whole genome shotgun (WGS) entry which is preliminary data.</text>
</comment>
<dbReference type="SMART" id="SM00829">
    <property type="entry name" value="PKS_ER"/>
    <property type="match status" value="1"/>
</dbReference>
<dbReference type="PANTHER" id="PTHR43677:SF4">
    <property type="entry name" value="QUINONE OXIDOREDUCTASE-LIKE PROTEIN 2"/>
    <property type="match status" value="1"/>
</dbReference>
<sequence length="322" mass="33094">MRRVLCREFGPTDHLEVVEEPDPTPGPGQVVVAVEAAGASFVDALIVRGGYQLRPELPFTPGSAVAGRIAAVGEGVDRRFGGCRVAALMMGFGADASHVVVPAEEVAPLSEDVDAAVAATALESYSTLLFAVTHRLPIAAGERVVVLGAGGGIGLAAVDVARGLGARVLAVASTEDKRRAALVSGAEDAIGYDQLKDAIRAHTDGGADVVIDPVGGDAAEPALRALRPFGRYAVLGFTAGAIPRLPANRVLIGNRTVVGVDWGDWARTSPPDATALIGDLLARVDRGELHPPEPARRPLDEAGAVLGLFAERAVTGKIALIP</sequence>
<dbReference type="InterPro" id="IPR013149">
    <property type="entry name" value="ADH-like_C"/>
</dbReference>
<dbReference type="Pfam" id="PF00107">
    <property type="entry name" value="ADH_zinc_N"/>
    <property type="match status" value="1"/>
</dbReference>
<feature type="domain" description="Enoyl reductase (ER)" evidence="1">
    <location>
        <begin position="10"/>
        <end position="320"/>
    </location>
</feature>
<dbReference type="InterPro" id="IPR011032">
    <property type="entry name" value="GroES-like_sf"/>
</dbReference>
<dbReference type="InterPro" id="IPR020843">
    <property type="entry name" value="ER"/>
</dbReference>
<evidence type="ECO:0000259" key="1">
    <source>
        <dbReference type="SMART" id="SM00829"/>
    </source>
</evidence>
<evidence type="ECO:0000313" key="2">
    <source>
        <dbReference type="EMBL" id="MEJ2865525.1"/>
    </source>
</evidence>
<keyword evidence="3" id="KW-1185">Reference proteome</keyword>
<dbReference type="RefSeq" id="WP_337706899.1">
    <property type="nucleotide sequence ID" value="NZ_JBBEGM010000019.1"/>
</dbReference>
<dbReference type="InterPro" id="IPR051397">
    <property type="entry name" value="Zn-ADH-like_protein"/>
</dbReference>
<evidence type="ECO:0000313" key="3">
    <source>
        <dbReference type="Proteomes" id="UP001369736"/>
    </source>
</evidence>
<dbReference type="SUPFAM" id="SSF50129">
    <property type="entry name" value="GroES-like"/>
    <property type="match status" value="1"/>
</dbReference>
<name>A0ABU8MDV6_9PSEU</name>
<dbReference type="EMBL" id="JBBEGM010000019">
    <property type="protein sequence ID" value="MEJ2865525.1"/>
    <property type="molecule type" value="Genomic_DNA"/>
</dbReference>
<organism evidence="2 3">
    <name type="scientific">Actinomycetospora flava</name>
    <dbReference type="NCBI Taxonomy" id="3129232"/>
    <lineage>
        <taxon>Bacteria</taxon>
        <taxon>Bacillati</taxon>
        <taxon>Actinomycetota</taxon>
        <taxon>Actinomycetes</taxon>
        <taxon>Pseudonocardiales</taxon>
        <taxon>Pseudonocardiaceae</taxon>
        <taxon>Actinomycetospora</taxon>
    </lineage>
</organism>
<accession>A0ABU8MDV6</accession>
<dbReference type="SUPFAM" id="SSF51735">
    <property type="entry name" value="NAD(P)-binding Rossmann-fold domains"/>
    <property type="match status" value="1"/>
</dbReference>
<dbReference type="Pfam" id="PF08240">
    <property type="entry name" value="ADH_N"/>
    <property type="match status" value="1"/>
</dbReference>
<dbReference type="Proteomes" id="UP001369736">
    <property type="component" value="Unassembled WGS sequence"/>
</dbReference>
<gene>
    <name evidence="2" type="ORF">WCD58_30510</name>
</gene>
<proteinExistence type="predicted"/>
<dbReference type="InterPro" id="IPR013154">
    <property type="entry name" value="ADH-like_N"/>
</dbReference>
<dbReference type="Gene3D" id="3.90.180.10">
    <property type="entry name" value="Medium-chain alcohol dehydrogenases, catalytic domain"/>
    <property type="match status" value="1"/>
</dbReference>
<dbReference type="Gene3D" id="3.40.50.720">
    <property type="entry name" value="NAD(P)-binding Rossmann-like Domain"/>
    <property type="match status" value="1"/>
</dbReference>
<protein>
    <submittedName>
        <fullName evidence="2">Zinc-binding dehydrogenase</fullName>
    </submittedName>
</protein>
<reference evidence="2 3" key="1">
    <citation type="submission" date="2024-03" db="EMBL/GenBank/DDBJ databases">
        <title>Actinomycetospora sp. OC33-EN07, a novel actinomycete isolated from wild orchid (Aerides multiflora).</title>
        <authorList>
            <person name="Suriyachadkun C."/>
        </authorList>
    </citation>
    <scope>NUCLEOTIDE SEQUENCE [LARGE SCALE GENOMIC DNA]</scope>
    <source>
        <strain evidence="2 3">OC33-EN07</strain>
    </source>
</reference>
<dbReference type="PANTHER" id="PTHR43677">
    <property type="entry name" value="SHORT-CHAIN DEHYDROGENASE/REDUCTASE"/>
    <property type="match status" value="1"/>
</dbReference>